<name>A0ABY8TUR8_TETOB</name>
<keyword evidence="5" id="KW-1185">Reference proteome</keyword>
<dbReference type="InterPro" id="IPR032675">
    <property type="entry name" value="LRR_dom_sf"/>
</dbReference>
<sequence>MAAAAEPATDVEAATFKQCPRACRNQRIDPSTYCRTCSACAGYKKHCAAGCSGLPRPTANAAWPQSCLAAPVGSQCTAQCSAGFAGTVTSTCTSSTAGHRNPKKPYWSAPSGSCVKAGCTTAAQCPTPANGKPLCLSGRCDIACNDNFIKTPDAAGTGFSCKAVEPTGSMTMPGKFGVWVGGFSSIAGWDGSQWEFRYPDATVTGLALASDSYAVAVGGPNYYIFNNGVWTAYRSPAYLYGATTGVSQFWMVGAQGTVWNVEADFTQFSNQVPGLNSTLISVAEVRPTVAVAVGEAGTIVNLNGRDPAAWKKEQSGTQQNLNYVVAAAGAAWVVGDSGTILYNSGSSSGWVSQKSGTTKHLYGITVVSSTLAWAVGASGTILKYDGSSWSSVAPITDLGLYAVYAWSPTAAMAFGQNSIVLSYDGTKWTVASNPGIGSFYTVAVLPEGSSSSEPRGSGRKLLQSSIPEPPGQEGFTPSISTCASTTQMVEIADPDYISPSGEDLIPLPTCPGDGSNLLRCKAAGGGVLCDQNGMYEACQWTASGGSVRSGSGKCPKAGPYCGVIAGDKPRLNALAGIAASPIGTGYKLDRSQGQFLLDSEAKFPPCARPGQRDWPEAEPDNVKEKRILLESKFILVGDASRPNATLLATWNASTNPCGSSTDQPWEGISCGKSGRNVEGIELPGGFKGSSCLACRLQGKLPDSWSQLSRLISIELPGNNLDGTLPSSWNQLTKLVKIVVSGNQGLGGQLPATWSNLTNLAIINLAGCQFRGPLPDAWSKLRCFTDVTCRPTGDAQRLNISVSAIDLSGNRLIGPIPPSWAGMANLAKLNLKGNKLTGPLPSFFGDMPYLTELMLSTNQFTGNLPANWTNMGSAMRGASGVAELGFLSMILQFAENQISGSVPASWANMDPKLILAVSLFKNADLGGCLPKAWFNRYRVVQVMTPLGPMPMTQKTQMFANEDPTDIAQPEQVSCIAFTPGQCDPFITPELKADSGVLEGTKITGWCP</sequence>
<accession>A0ABY8TUR8</accession>
<feature type="region of interest" description="Disordered" evidence="3">
    <location>
        <begin position="449"/>
        <end position="474"/>
    </location>
</feature>
<gene>
    <name evidence="4" type="ORF">OEZ85_006489</name>
</gene>
<dbReference type="PANTHER" id="PTHR48059:SF38">
    <property type="entry name" value="OS04G0534166 PROTEIN"/>
    <property type="match status" value="1"/>
</dbReference>
<dbReference type="Pfam" id="PF00560">
    <property type="entry name" value="LRR_1"/>
    <property type="match status" value="1"/>
</dbReference>
<evidence type="ECO:0000313" key="4">
    <source>
        <dbReference type="EMBL" id="WIA12866.1"/>
    </source>
</evidence>
<protein>
    <submittedName>
        <fullName evidence="4">Uncharacterized protein</fullName>
    </submittedName>
</protein>
<proteinExistence type="predicted"/>
<evidence type="ECO:0000256" key="1">
    <source>
        <dbReference type="ARBA" id="ARBA00004196"/>
    </source>
</evidence>
<comment type="subcellular location">
    <subcellularLocation>
        <location evidence="1">Cell envelope</location>
    </subcellularLocation>
    <subcellularLocation>
        <location evidence="2">Cytoplasm</location>
        <location evidence="2">Cytoskeleton</location>
        <location evidence="2">Cilium axoneme</location>
    </subcellularLocation>
</comment>
<dbReference type="Gene3D" id="3.80.10.10">
    <property type="entry name" value="Ribonuclease Inhibitor"/>
    <property type="match status" value="2"/>
</dbReference>
<dbReference type="SUPFAM" id="SSF52058">
    <property type="entry name" value="L domain-like"/>
    <property type="match status" value="1"/>
</dbReference>
<dbReference type="PANTHER" id="PTHR48059">
    <property type="entry name" value="POLYGALACTURONASE INHIBITOR 1"/>
    <property type="match status" value="1"/>
</dbReference>
<dbReference type="InterPro" id="IPR051848">
    <property type="entry name" value="PGIP"/>
</dbReference>
<evidence type="ECO:0000256" key="3">
    <source>
        <dbReference type="SAM" id="MobiDB-lite"/>
    </source>
</evidence>
<evidence type="ECO:0000313" key="5">
    <source>
        <dbReference type="Proteomes" id="UP001244341"/>
    </source>
</evidence>
<dbReference type="EMBL" id="CP126211">
    <property type="protein sequence ID" value="WIA12866.1"/>
    <property type="molecule type" value="Genomic_DNA"/>
</dbReference>
<evidence type="ECO:0000256" key="2">
    <source>
        <dbReference type="ARBA" id="ARBA00004430"/>
    </source>
</evidence>
<organism evidence="4 5">
    <name type="scientific">Tetradesmus obliquus</name>
    <name type="common">Green alga</name>
    <name type="synonym">Acutodesmus obliquus</name>
    <dbReference type="NCBI Taxonomy" id="3088"/>
    <lineage>
        <taxon>Eukaryota</taxon>
        <taxon>Viridiplantae</taxon>
        <taxon>Chlorophyta</taxon>
        <taxon>core chlorophytes</taxon>
        <taxon>Chlorophyceae</taxon>
        <taxon>CS clade</taxon>
        <taxon>Sphaeropleales</taxon>
        <taxon>Scenedesmaceae</taxon>
        <taxon>Tetradesmus</taxon>
    </lineage>
</organism>
<dbReference type="Proteomes" id="UP001244341">
    <property type="component" value="Chromosome 4b"/>
</dbReference>
<dbReference type="InterPro" id="IPR001611">
    <property type="entry name" value="Leu-rich_rpt"/>
</dbReference>
<reference evidence="4 5" key="1">
    <citation type="submission" date="2023-05" db="EMBL/GenBank/DDBJ databases">
        <title>A 100% complete, gapless, phased diploid assembly of the Scenedesmus obliquus UTEX 3031 genome.</title>
        <authorList>
            <person name="Biondi T.C."/>
            <person name="Hanschen E.R."/>
            <person name="Kwon T."/>
            <person name="Eng W."/>
            <person name="Kruse C.P.S."/>
            <person name="Koehler S.I."/>
            <person name="Kunde Y."/>
            <person name="Gleasner C.D."/>
            <person name="You Mak K.T."/>
            <person name="Polle J."/>
            <person name="Hovde B.T."/>
            <person name="Starkenburg S.R."/>
        </authorList>
    </citation>
    <scope>NUCLEOTIDE SEQUENCE [LARGE SCALE GENOMIC DNA]</scope>
    <source>
        <strain evidence="4 5">DOE0152z</strain>
    </source>
</reference>